<keyword evidence="9" id="KW-1185">Reference proteome</keyword>
<dbReference type="CDD" id="cd03013">
    <property type="entry name" value="PRX5_like"/>
    <property type="match status" value="1"/>
</dbReference>
<dbReference type="Gene3D" id="3.40.30.10">
    <property type="entry name" value="Glutaredoxin"/>
    <property type="match status" value="1"/>
</dbReference>
<evidence type="ECO:0000256" key="4">
    <source>
        <dbReference type="ARBA" id="ARBA00023284"/>
    </source>
</evidence>
<evidence type="ECO:0000256" key="1">
    <source>
        <dbReference type="ARBA" id="ARBA00022559"/>
    </source>
</evidence>
<name>A0A1G7PS56_9PROT</name>
<dbReference type="GO" id="GO:0042744">
    <property type="term" value="P:hydrogen peroxide catabolic process"/>
    <property type="evidence" value="ECO:0007669"/>
    <property type="project" value="TreeGrafter"/>
</dbReference>
<organism evidence="8 9">
    <name type="scientific">Limimonas halophila</name>
    <dbReference type="NCBI Taxonomy" id="1082479"/>
    <lineage>
        <taxon>Bacteria</taxon>
        <taxon>Pseudomonadati</taxon>
        <taxon>Pseudomonadota</taxon>
        <taxon>Alphaproteobacteria</taxon>
        <taxon>Rhodospirillales</taxon>
        <taxon>Rhodovibrionaceae</taxon>
        <taxon>Limimonas</taxon>
    </lineage>
</organism>
<dbReference type="InterPro" id="IPR036249">
    <property type="entry name" value="Thioredoxin-like_sf"/>
</dbReference>
<feature type="active site" description="Cysteine sulfenic acid (-SOH) intermediate" evidence="5">
    <location>
        <position position="48"/>
    </location>
</feature>
<dbReference type="InterPro" id="IPR037944">
    <property type="entry name" value="PRX5-like"/>
</dbReference>
<comment type="similarity">
    <text evidence="6">Belongs to the peroxiredoxin family. Prx5 subfamily.</text>
</comment>
<sequence length="160" mass="16686">MIQVGDRLPTVTLRRMGNEGIEAVTTDDFFGGRRVALIGVPGAFTPSCSAQHLPGYVEQADALKAKGVDEVACVAVNDPFVMAEWAKAKGADGKVTLLSDGNGDFAEATGLAFDGSGIGLGTRLKRFAMVVDDGRVSSLRVEDDPAAVEVTAAEKLMADL</sequence>
<dbReference type="EMBL" id="FNCE01000003">
    <property type="protein sequence ID" value="SDF89074.1"/>
    <property type="molecule type" value="Genomic_DNA"/>
</dbReference>
<reference evidence="8 9" key="1">
    <citation type="submission" date="2016-10" db="EMBL/GenBank/DDBJ databases">
        <authorList>
            <person name="de Groot N.N."/>
        </authorList>
    </citation>
    <scope>NUCLEOTIDE SEQUENCE [LARGE SCALE GENOMIC DNA]</scope>
    <source>
        <strain evidence="8 9">DSM 25584</strain>
    </source>
</reference>
<dbReference type="GO" id="GO:0034599">
    <property type="term" value="P:cellular response to oxidative stress"/>
    <property type="evidence" value="ECO:0007669"/>
    <property type="project" value="InterPro"/>
</dbReference>
<evidence type="ECO:0000256" key="6">
    <source>
        <dbReference type="RuleBase" id="RU366011"/>
    </source>
</evidence>
<evidence type="ECO:0000313" key="9">
    <source>
        <dbReference type="Proteomes" id="UP000199415"/>
    </source>
</evidence>
<evidence type="ECO:0000313" key="8">
    <source>
        <dbReference type="EMBL" id="SDF89074.1"/>
    </source>
</evidence>
<evidence type="ECO:0000259" key="7">
    <source>
        <dbReference type="PROSITE" id="PS51352"/>
    </source>
</evidence>
<gene>
    <name evidence="8" type="ORF">SAMN05216241_10345</name>
</gene>
<comment type="catalytic activity">
    <reaction evidence="6">
        <text>a hydroperoxide + 2 glutathione = an alcohol + glutathione disulfide + H2O</text>
        <dbReference type="Rhea" id="RHEA:62632"/>
        <dbReference type="ChEBI" id="CHEBI:15377"/>
        <dbReference type="ChEBI" id="CHEBI:30879"/>
        <dbReference type="ChEBI" id="CHEBI:35924"/>
        <dbReference type="ChEBI" id="CHEBI:57925"/>
        <dbReference type="ChEBI" id="CHEBI:58297"/>
        <dbReference type="EC" id="1.11.1.27"/>
    </reaction>
</comment>
<dbReference type="GO" id="GO:0045454">
    <property type="term" value="P:cell redox homeostasis"/>
    <property type="evidence" value="ECO:0007669"/>
    <property type="project" value="TreeGrafter"/>
</dbReference>
<keyword evidence="1 6" id="KW-0575">Peroxidase</keyword>
<dbReference type="GO" id="GO:0005737">
    <property type="term" value="C:cytoplasm"/>
    <property type="evidence" value="ECO:0007669"/>
    <property type="project" value="TreeGrafter"/>
</dbReference>
<proteinExistence type="inferred from homology"/>
<evidence type="ECO:0000256" key="3">
    <source>
        <dbReference type="ARBA" id="ARBA00023002"/>
    </source>
</evidence>
<dbReference type="PROSITE" id="PS51352">
    <property type="entry name" value="THIOREDOXIN_2"/>
    <property type="match status" value="1"/>
</dbReference>
<dbReference type="EC" id="1.11.1.27" evidence="6"/>
<dbReference type="InterPro" id="IPR013740">
    <property type="entry name" value="Redoxin"/>
</dbReference>
<dbReference type="STRING" id="1082479.SAMN05216241_10345"/>
<keyword evidence="4 6" id="KW-0676">Redox-active center</keyword>
<keyword evidence="3 6" id="KW-0560">Oxidoreductase</keyword>
<dbReference type="InterPro" id="IPR013766">
    <property type="entry name" value="Thioredoxin_domain"/>
</dbReference>
<accession>A0A1G7PS56</accession>
<dbReference type="PANTHER" id="PTHR10430:SF16">
    <property type="entry name" value="PEROXIREDOXIN-5, MITOCHONDRIAL"/>
    <property type="match status" value="1"/>
</dbReference>
<evidence type="ECO:0000256" key="2">
    <source>
        <dbReference type="ARBA" id="ARBA00022862"/>
    </source>
</evidence>
<comment type="function">
    <text evidence="6">Thiol-specific peroxidase that catalyzes the reduction of hydrogen peroxide and organic hydroperoxides to water and alcohols, respectively. Plays a role in cell protection against oxidative stress by detoxifying peroxides.</text>
</comment>
<dbReference type="Proteomes" id="UP000199415">
    <property type="component" value="Unassembled WGS sequence"/>
</dbReference>
<dbReference type="FunFam" id="3.40.30.10:FF:000020">
    <property type="entry name" value="Peroxiredoxin"/>
    <property type="match status" value="1"/>
</dbReference>
<evidence type="ECO:0000256" key="5">
    <source>
        <dbReference type="PIRSR" id="PIRSR637944-1"/>
    </source>
</evidence>
<dbReference type="Pfam" id="PF08534">
    <property type="entry name" value="Redoxin"/>
    <property type="match status" value="1"/>
</dbReference>
<dbReference type="SUPFAM" id="SSF52833">
    <property type="entry name" value="Thioredoxin-like"/>
    <property type="match status" value="1"/>
</dbReference>
<feature type="domain" description="Thioredoxin" evidence="7">
    <location>
        <begin position="2"/>
        <end position="160"/>
    </location>
</feature>
<protein>
    <recommendedName>
        <fullName evidence="6">Glutathione-dependent peroxiredoxin</fullName>
        <ecNumber evidence="6">1.11.1.27</ecNumber>
    </recommendedName>
</protein>
<dbReference type="PANTHER" id="PTHR10430">
    <property type="entry name" value="PEROXIREDOXIN"/>
    <property type="match status" value="1"/>
</dbReference>
<keyword evidence="2 6" id="KW-0049">Antioxidant</keyword>
<dbReference type="AlphaFoldDB" id="A0A1G7PS56"/>
<dbReference type="GO" id="GO:0008379">
    <property type="term" value="F:thioredoxin peroxidase activity"/>
    <property type="evidence" value="ECO:0007669"/>
    <property type="project" value="InterPro"/>
</dbReference>